<keyword evidence="1" id="KW-0812">Transmembrane</keyword>
<feature type="transmembrane region" description="Helical" evidence="1">
    <location>
        <begin position="94"/>
        <end position="113"/>
    </location>
</feature>
<sequence>MYCTYIYRYTMNNPKGGREGGRRGGGGGNGNFCILGVVIFCSLIVCLVKNGHFRNATHRQSSSCFHSFLFSFLEKCSFSLFFFFFFFFGLYREYIYIYIPCMYVHTYVSAYLCTCVT</sequence>
<comment type="caution">
    <text evidence="2">The sequence shown here is derived from an EMBL/GenBank/DDBJ whole genome shotgun (WGS) entry which is preliminary data.</text>
</comment>
<reference evidence="2" key="1">
    <citation type="journal article" date="2023" name="Mol. Phylogenet. Evol.">
        <title>Genome-scale phylogeny and comparative genomics of the fungal order Sordariales.</title>
        <authorList>
            <person name="Hensen N."/>
            <person name="Bonometti L."/>
            <person name="Westerberg I."/>
            <person name="Brannstrom I.O."/>
            <person name="Guillou S."/>
            <person name="Cros-Aarteil S."/>
            <person name="Calhoun S."/>
            <person name="Haridas S."/>
            <person name="Kuo A."/>
            <person name="Mondo S."/>
            <person name="Pangilinan J."/>
            <person name="Riley R."/>
            <person name="LaButti K."/>
            <person name="Andreopoulos B."/>
            <person name="Lipzen A."/>
            <person name="Chen C."/>
            <person name="Yan M."/>
            <person name="Daum C."/>
            <person name="Ng V."/>
            <person name="Clum A."/>
            <person name="Steindorff A."/>
            <person name="Ohm R.A."/>
            <person name="Martin F."/>
            <person name="Silar P."/>
            <person name="Natvig D.O."/>
            <person name="Lalanne C."/>
            <person name="Gautier V."/>
            <person name="Ament-Velasquez S.L."/>
            <person name="Kruys A."/>
            <person name="Hutchinson M.I."/>
            <person name="Powell A.J."/>
            <person name="Barry K."/>
            <person name="Miller A.N."/>
            <person name="Grigoriev I.V."/>
            <person name="Debuchy R."/>
            <person name="Gladieux P."/>
            <person name="Hiltunen Thoren M."/>
            <person name="Johannesson H."/>
        </authorList>
    </citation>
    <scope>NUCLEOTIDE SEQUENCE</scope>
    <source>
        <strain evidence="2">PSN324</strain>
    </source>
</reference>
<accession>A0AAV9HMV6</accession>
<gene>
    <name evidence="2" type="ORF">QBC42DRAFT_102034</name>
</gene>
<evidence type="ECO:0000313" key="2">
    <source>
        <dbReference type="EMBL" id="KAK4460702.1"/>
    </source>
</evidence>
<feature type="transmembrane region" description="Helical" evidence="1">
    <location>
        <begin position="29"/>
        <end position="48"/>
    </location>
</feature>
<evidence type="ECO:0000256" key="1">
    <source>
        <dbReference type="SAM" id="Phobius"/>
    </source>
</evidence>
<dbReference type="AlphaFoldDB" id="A0AAV9HMV6"/>
<dbReference type="Proteomes" id="UP001321749">
    <property type="component" value="Unassembled WGS sequence"/>
</dbReference>
<dbReference type="EMBL" id="MU865006">
    <property type="protein sequence ID" value="KAK4460702.1"/>
    <property type="molecule type" value="Genomic_DNA"/>
</dbReference>
<proteinExistence type="predicted"/>
<name>A0AAV9HMV6_9PEZI</name>
<feature type="transmembrane region" description="Helical" evidence="1">
    <location>
        <begin position="68"/>
        <end position="88"/>
    </location>
</feature>
<protein>
    <submittedName>
        <fullName evidence="2">Uncharacterized protein</fullName>
    </submittedName>
</protein>
<reference evidence="2" key="2">
    <citation type="submission" date="2023-06" db="EMBL/GenBank/DDBJ databases">
        <authorList>
            <consortium name="Lawrence Berkeley National Laboratory"/>
            <person name="Mondo S.J."/>
            <person name="Hensen N."/>
            <person name="Bonometti L."/>
            <person name="Westerberg I."/>
            <person name="Brannstrom I.O."/>
            <person name="Guillou S."/>
            <person name="Cros-Aarteil S."/>
            <person name="Calhoun S."/>
            <person name="Haridas S."/>
            <person name="Kuo A."/>
            <person name="Pangilinan J."/>
            <person name="Riley R."/>
            <person name="Labutti K."/>
            <person name="Andreopoulos B."/>
            <person name="Lipzen A."/>
            <person name="Chen C."/>
            <person name="Yanf M."/>
            <person name="Daum C."/>
            <person name="Ng V."/>
            <person name="Clum A."/>
            <person name="Steindorff A."/>
            <person name="Ohm R."/>
            <person name="Martin F."/>
            <person name="Silar P."/>
            <person name="Natvig D."/>
            <person name="Lalanne C."/>
            <person name="Gautier V."/>
            <person name="Ament-Velasquez S.L."/>
            <person name="Kruys A."/>
            <person name="Hutchinson M.I."/>
            <person name="Powell A.J."/>
            <person name="Barry K."/>
            <person name="Miller A.N."/>
            <person name="Grigoriev I.V."/>
            <person name="Debuchy R."/>
            <person name="Gladieux P."/>
            <person name="Thoren M.H."/>
            <person name="Johannesson H."/>
        </authorList>
    </citation>
    <scope>NUCLEOTIDE SEQUENCE</scope>
    <source>
        <strain evidence="2">PSN324</strain>
    </source>
</reference>
<keyword evidence="1" id="KW-1133">Transmembrane helix</keyword>
<organism evidence="2 3">
    <name type="scientific">Cladorrhinum samala</name>
    <dbReference type="NCBI Taxonomy" id="585594"/>
    <lineage>
        <taxon>Eukaryota</taxon>
        <taxon>Fungi</taxon>
        <taxon>Dikarya</taxon>
        <taxon>Ascomycota</taxon>
        <taxon>Pezizomycotina</taxon>
        <taxon>Sordariomycetes</taxon>
        <taxon>Sordariomycetidae</taxon>
        <taxon>Sordariales</taxon>
        <taxon>Podosporaceae</taxon>
        <taxon>Cladorrhinum</taxon>
    </lineage>
</organism>
<keyword evidence="3" id="KW-1185">Reference proteome</keyword>
<keyword evidence="1" id="KW-0472">Membrane</keyword>
<evidence type="ECO:0000313" key="3">
    <source>
        <dbReference type="Proteomes" id="UP001321749"/>
    </source>
</evidence>